<protein>
    <recommendedName>
        <fullName evidence="1">Glucosamine/galactosamine-6-phosphate isomerase domain-containing protein</fullName>
    </recommendedName>
</protein>
<accession>A0A1F5G597</accession>
<dbReference type="Pfam" id="PF01182">
    <property type="entry name" value="Glucosamine_iso"/>
    <property type="match status" value="1"/>
</dbReference>
<dbReference type="SUPFAM" id="SSF100950">
    <property type="entry name" value="NagB/RpiA/CoA transferase-like"/>
    <property type="match status" value="1"/>
</dbReference>
<dbReference type="Gene3D" id="3.40.50.1360">
    <property type="match status" value="1"/>
</dbReference>
<dbReference type="InterPro" id="IPR006148">
    <property type="entry name" value="Glc/Gal-6P_isomerase"/>
</dbReference>
<dbReference type="EMBL" id="MFAZ01000025">
    <property type="protein sequence ID" value="OGD86985.1"/>
    <property type="molecule type" value="Genomic_DNA"/>
</dbReference>
<organism evidence="2 3">
    <name type="scientific">Candidatus Curtissbacteria bacterium RIFCSPHIGHO2_01_FULL_41_11</name>
    <dbReference type="NCBI Taxonomy" id="1797711"/>
    <lineage>
        <taxon>Bacteria</taxon>
        <taxon>Candidatus Curtissiibacteriota</taxon>
    </lineage>
</organism>
<name>A0A1F5G597_9BACT</name>
<evidence type="ECO:0000259" key="1">
    <source>
        <dbReference type="Pfam" id="PF01182"/>
    </source>
</evidence>
<gene>
    <name evidence="2" type="ORF">A2870_04410</name>
</gene>
<dbReference type="InterPro" id="IPR037171">
    <property type="entry name" value="NagB/RpiA_transferase-like"/>
</dbReference>
<dbReference type="GO" id="GO:0005975">
    <property type="term" value="P:carbohydrate metabolic process"/>
    <property type="evidence" value="ECO:0007669"/>
    <property type="project" value="InterPro"/>
</dbReference>
<sequence length="223" mass="24969">MIDLIRVKNKEEGNKKAHDILKKLVDRQTLLALSGGSSVDYRAMLVDPDDVVPGAICVVDERYGAPFHKDSNELLLKNAGVKEFADKHCVESVKILTGQDFLESGKIYEKAVRNLLSRFAKRVGVMGVGEDLHTAGIFPFSAAAKSPDYVASEVVDGRFPKRITLTLKALGEFQTFIILMFGAAKREALRIMLDEKENDMQKYPAIFFRKSKIRSYLITDQNI</sequence>
<proteinExistence type="predicted"/>
<feature type="domain" description="Glucosamine/galactosamine-6-phosphate isomerase" evidence="1">
    <location>
        <begin position="27"/>
        <end position="210"/>
    </location>
</feature>
<dbReference type="Proteomes" id="UP000179102">
    <property type="component" value="Unassembled WGS sequence"/>
</dbReference>
<comment type="caution">
    <text evidence="2">The sequence shown here is derived from an EMBL/GenBank/DDBJ whole genome shotgun (WGS) entry which is preliminary data.</text>
</comment>
<reference evidence="2 3" key="1">
    <citation type="journal article" date="2016" name="Nat. Commun.">
        <title>Thousands of microbial genomes shed light on interconnected biogeochemical processes in an aquifer system.</title>
        <authorList>
            <person name="Anantharaman K."/>
            <person name="Brown C.T."/>
            <person name="Hug L.A."/>
            <person name="Sharon I."/>
            <person name="Castelle C.J."/>
            <person name="Probst A.J."/>
            <person name="Thomas B.C."/>
            <person name="Singh A."/>
            <person name="Wilkins M.J."/>
            <person name="Karaoz U."/>
            <person name="Brodie E.L."/>
            <person name="Williams K.H."/>
            <person name="Hubbard S.S."/>
            <person name="Banfield J.F."/>
        </authorList>
    </citation>
    <scope>NUCLEOTIDE SEQUENCE [LARGE SCALE GENOMIC DNA]</scope>
</reference>
<dbReference type="AlphaFoldDB" id="A0A1F5G597"/>
<dbReference type="STRING" id="1797711.A2870_04410"/>
<evidence type="ECO:0000313" key="3">
    <source>
        <dbReference type="Proteomes" id="UP000179102"/>
    </source>
</evidence>
<evidence type="ECO:0000313" key="2">
    <source>
        <dbReference type="EMBL" id="OGD86985.1"/>
    </source>
</evidence>